<sequence length="211" mass="22629">MIVADGGRGDFEESTPPMLGIFDTILAGKADATWVFMGWEGVVAKRAGVELNAFYPQDFGVPYPYAPCLVAHPDTLAQNAEMVSKFLAASSEGWIAAAASPNEAAKALVNLAKEEAGVELEAGLVADSAEFVSTRCLDDSGHWGVMESKKWGDYIDWLVDSGLLTTAMQSRHPDVAADRVTLNDLRAGRAGKPIPRESVPTVFTNDFLPRP</sequence>
<keyword evidence="7" id="KW-0663">Pyridoxal phosphate</keyword>
<dbReference type="PANTHER" id="PTHR31528:SF1">
    <property type="entry name" value="4-AMINO-5-HYDROXYMETHYL-2-METHYLPYRIMIDINE PHOSPHATE SYNTHASE THI11-RELATED"/>
    <property type="match status" value="1"/>
</dbReference>
<evidence type="ECO:0000259" key="12">
    <source>
        <dbReference type="Pfam" id="PF09084"/>
    </source>
</evidence>
<gene>
    <name evidence="13" type="ORF">TCHU04912_LOCUS11022</name>
</gene>
<dbReference type="Gene3D" id="3.40.190.10">
    <property type="entry name" value="Periplasmic binding protein-like II"/>
    <property type="match status" value="1"/>
</dbReference>
<evidence type="ECO:0000256" key="9">
    <source>
        <dbReference type="ARBA" id="ARBA00023004"/>
    </source>
</evidence>
<comment type="function">
    <text evidence="1">Responsible for the formation of the pyrimidine heterocycle in the thiamine biosynthesis pathway. Catalyzes the formation of hydroxymethylpyrimidine phosphate (HMP-P) from histidine and pyridoxal phosphate (PLP). The protein uses PLP and the active site histidine to form HMP-P, generating an inactive enzyme. The enzyme can only undergo a single turnover, which suggests it is a suicide enzyme.</text>
</comment>
<evidence type="ECO:0000256" key="10">
    <source>
        <dbReference type="ARBA" id="ARBA00033171"/>
    </source>
</evidence>
<evidence type="ECO:0000256" key="7">
    <source>
        <dbReference type="ARBA" id="ARBA00022898"/>
    </source>
</evidence>
<comment type="subunit">
    <text evidence="4">Homodimer.</text>
</comment>
<keyword evidence="9" id="KW-0408">Iron</keyword>
<dbReference type="GO" id="GO:0046872">
    <property type="term" value="F:metal ion binding"/>
    <property type="evidence" value="ECO:0007669"/>
    <property type="project" value="UniProtKB-KW"/>
</dbReference>
<dbReference type="AlphaFoldDB" id="A0A7S1SUT6"/>
<dbReference type="EMBL" id="HBGG01021185">
    <property type="protein sequence ID" value="CAD9208784.1"/>
    <property type="molecule type" value="Transcribed_RNA"/>
</dbReference>
<dbReference type="PANTHER" id="PTHR31528">
    <property type="entry name" value="4-AMINO-5-HYDROXYMETHYL-2-METHYLPYRIMIDINE PHOSPHATE SYNTHASE THI11-RELATED"/>
    <property type="match status" value="1"/>
</dbReference>
<proteinExistence type="inferred from homology"/>
<dbReference type="InterPro" id="IPR027939">
    <property type="entry name" value="NMT1/THI5"/>
</dbReference>
<evidence type="ECO:0000256" key="3">
    <source>
        <dbReference type="ARBA" id="ARBA00009406"/>
    </source>
</evidence>
<comment type="pathway">
    <text evidence="2">Cofactor biosynthesis; thiamine diphosphate biosynthesis.</text>
</comment>
<evidence type="ECO:0000256" key="11">
    <source>
        <dbReference type="ARBA" id="ARBA00048179"/>
    </source>
</evidence>
<dbReference type="GO" id="GO:0016740">
    <property type="term" value="F:transferase activity"/>
    <property type="evidence" value="ECO:0007669"/>
    <property type="project" value="UniProtKB-KW"/>
</dbReference>
<dbReference type="Pfam" id="PF09084">
    <property type="entry name" value="NMT1"/>
    <property type="match status" value="1"/>
</dbReference>
<reference evidence="13" key="1">
    <citation type="submission" date="2021-01" db="EMBL/GenBank/DDBJ databases">
        <authorList>
            <person name="Corre E."/>
            <person name="Pelletier E."/>
            <person name="Niang G."/>
            <person name="Scheremetjew M."/>
            <person name="Finn R."/>
            <person name="Kale V."/>
            <person name="Holt S."/>
            <person name="Cochrane G."/>
            <person name="Meng A."/>
            <person name="Brown T."/>
            <person name="Cohen L."/>
        </authorList>
    </citation>
    <scope>NUCLEOTIDE SEQUENCE</scope>
    <source>
        <strain evidence="13">PLY429</strain>
    </source>
</reference>
<keyword evidence="8" id="KW-0784">Thiamine biosynthesis</keyword>
<comment type="similarity">
    <text evidence="3">Belongs to the NMT1/THI5 family.</text>
</comment>
<evidence type="ECO:0000256" key="5">
    <source>
        <dbReference type="ARBA" id="ARBA00022679"/>
    </source>
</evidence>
<evidence type="ECO:0000256" key="8">
    <source>
        <dbReference type="ARBA" id="ARBA00022977"/>
    </source>
</evidence>
<name>A0A7S1SUT6_9CHLO</name>
<comment type="catalytic activity">
    <reaction evidence="11">
        <text>N(6)-(pyridoxal phosphate)-L-lysyl-[4-amino-5-hydroxymethyl-2-methylpyrimidine phosphate synthase] + L-histidyl-[4-amino-5-hydroxymethyl-2-methylpyrimidine phosphate synthase] + 2 Fe(3+) + 4 H2O = L-lysyl-[4-amino-5-hydroxymethyl-2-methylpyrimidine phosphate synthase] + (2S)-2-amino-5-hydroxy-4-oxopentanoyl-[4-amino-5-hydroxymethyl-2-methylpyrimidine phosphate synthase] + 4-amino-2-methyl-5-(phosphooxymethyl)pyrimidine + 3-oxopropanoate + 2 Fe(2+) + 2 H(+)</text>
        <dbReference type="Rhea" id="RHEA:65756"/>
        <dbReference type="Rhea" id="RHEA-COMP:16892"/>
        <dbReference type="Rhea" id="RHEA-COMP:16893"/>
        <dbReference type="Rhea" id="RHEA-COMP:16894"/>
        <dbReference type="Rhea" id="RHEA-COMP:16895"/>
        <dbReference type="ChEBI" id="CHEBI:15377"/>
        <dbReference type="ChEBI" id="CHEBI:15378"/>
        <dbReference type="ChEBI" id="CHEBI:29033"/>
        <dbReference type="ChEBI" id="CHEBI:29034"/>
        <dbReference type="ChEBI" id="CHEBI:29969"/>
        <dbReference type="ChEBI" id="CHEBI:29979"/>
        <dbReference type="ChEBI" id="CHEBI:33190"/>
        <dbReference type="ChEBI" id="CHEBI:58354"/>
        <dbReference type="ChEBI" id="CHEBI:143915"/>
        <dbReference type="ChEBI" id="CHEBI:157692"/>
    </reaction>
    <physiologicalReaction direction="left-to-right" evidence="11">
        <dbReference type="Rhea" id="RHEA:65757"/>
    </physiologicalReaction>
</comment>
<evidence type="ECO:0000256" key="1">
    <source>
        <dbReference type="ARBA" id="ARBA00003469"/>
    </source>
</evidence>
<evidence type="ECO:0000256" key="2">
    <source>
        <dbReference type="ARBA" id="ARBA00004948"/>
    </source>
</evidence>
<dbReference type="GO" id="GO:0009228">
    <property type="term" value="P:thiamine biosynthetic process"/>
    <property type="evidence" value="ECO:0007669"/>
    <property type="project" value="UniProtKB-KW"/>
</dbReference>
<feature type="domain" description="SsuA/THI5-like" evidence="12">
    <location>
        <begin position="21"/>
        <end position="104"/>
    </location>
</feature>
<protein>
    <recommendedName>
        <fullName evidence="10">Thiamine pyrimidine synthase</fullName>
    </recommendedName>
</protein>
<evidence type="ECO:0000256" key="4">
    <source>
        <dbReference type="ARBA" id="ARBA00011738"/>
    </source>
</evidence>
<dbReference type="SUPFAM" id="SSF53850">
    <property type="entry name" value="Periplasmic binding protein-like II"/>
    <property type="match status" value="1"/>
</dbReference>
<keyword evidence="6" id="KW-0479">Metal-binding</keyword>
<keyword evidence="5" id="KW-0808">Transferase</keyword>
<dbReference type="UniPathway" id="UPA00060"/>
<evidence type="ECO:0000313" key="13">
    <source>
        <dbReference type="EMBL" id="CAD9208784.1"/>
    </source>
</evidence>
<organism evidence="13">
    <name type="scientific">Tetraselmis chuii</name>
    <dbReference type="NCBI Taxonomy" id="63592"/>
    <lineage>
        <taxon>Eukaryota</taxon>
        <taxon>Viridiplantae</taxon>
        <taxon>Chlorophyta</taxon>
        <taxon>core chlorophytes</taxon>
        <taxon>Chlorodendrophyceae</taxon>
        <taxon>Chlorodendrales</taxon>
        <taxon>Chlorodendraceae</taxon>
        <taxon>Tetraselmis</taxon>
    </lineage>
</organism>
<dbReference type="GO" id="GO:0009229">
    <property type="term" value="P:thiamine diphosphate biosynthetic process"/>
    <property type="evidence" value="ECO:0007669"/>
    <property type="project" value="UniProtKB-UniPathway"/>
</dbReference>
<accession>A0A7S1SUT6</accession>
<dbReference type="InterPro" id="IPR015168">
    <property type="entry name" value="SsuA/THI5"/>
</dbReference>
<evidence type="ECO:0000256" key="6">
    <source>
        <dbReference type="ARBA" id="ARBA00022723"/>
    </source>
</evidence>